<feature type="region of interest" description="Disordered" evidence="1">
    <location>
        <begin position="492"/>
        <end position="805"/>
    </location>
</feature>
<feature type="compositionally biased region" description="Polar residues" evidence="1">
    <location>
        <begin position="161"/>
        <end position="173"/>
    </location>
</feature>
<feature type="compositionally biased region" description="Basic and acidic residues" evidence="1">
    <location>
        <begin position="252"/>
        <end position="270"/>
    </location>
</feature>
<feature type="compositionally biased region" description="Basic and acidic residues" evidence="1">
    <location>
        <begin position="282"/>
        <end position="297"/>
    </location>
</feature>
<organism evidence="3 4">
    <name type="scientific">Holothuria leucospilota</name>
    <name type="common">Black long sea cucumber</name>
    <name type="synonym">Mertensiothuria leucospilota</name>
    <dbReference type="NCBI Taxonomy" id="206669"/>
    <lineage>
        <taxon>Eukaryota</taxon>
        <taxon>Metazoa</taxon>
        <taxon>Echinodermata</taxon>
        <taxon>Eleutherozoa</taxon>
        <taxon>Echinozoa</taxon>
        <taxon>Holothuroidea</taxon>
        <taxon>Aspidochirotacea</taxon>
        <taxon>Aspidochirotida</taxon>
        <taxon>Holothuriidae</taxon>
        <taxon>Holothuria</taxon>
    </lineage>
</organism>
<feature type="region of interest" description="Disordered" evidence="1">
    <location>
        <begin position="1"/>
        <end position="75"/>
    </location>
</feature>
<feature type="compositionally biased region" description="Basic and acidic residues" evidence="1">
    <location>
        <begin position="97"/>
        <end position="120"/>
    </location>
</feature>
<feature type="region of interest" description="Disordered" evidence="1">
    <location>
        <begin position="97"/>
        <end position="238"/>
    </location>
</feature>
<proteinExistence type="predicted"/>
<evidence type="ECO:0000313" key="4">
    <source>
        <dbReference type="Proteomes" id="UP001152320"/>
    </source>
</evidence>
<feature type="compositionally biased region" description="Pro residues" evidence="1">
    <location>
        <begin position="596"/>
        <end position="607"/>
    </location>
</feature>
<evidence type="ECO:0000259" key="2">
    <source>
        <dbReference type="Pfam" id="PF15308"/>
    </source>
</evidence>
<feature type="compositionally biased region" description="Polar residues" evidence="1">
    <location>
        <begin position="360"/>
        <end position="369"/>
    </location>
</feature>
<feature type="compositionally biased region" description="Low complexity" evidence="1">
    <location>
        <begin position="630"/>
        <end position="644"/>
    </location>
</feature>
<dbReference type="OrthoDB" id="10044423at2759"/>
<dbReference type="EMBL" id="JAIZAY010000003">
    <property type="protein sequence ID" value="KAJ8045680.1"/>
    <property type="molecule type" value="Genomic_DNA"/>
</dbReference>
<dbReference type="InterPro" id="IPR029300">
    <property type="entry name" value="CEP170_C"/>
</dbReference>
<feature type="compositionally biased region" description="Basic and acidic residues" evidence="1">
    <location>
        <begin position="775"/>
        <end position="790"/>
    </location>
</feature>
<feature type="compositionally biased region" description="Polar residues" evidence="1">
    <location>
        <begin position="302"/>
        <end position="316"/>
    </location>
</feature>
<keyword evidence="4" id="KW-1185">Reference proteome</keyword>
<feature type="compositionally biased region" description="Polar residues" evidence="1">
    <location>
        <begin position="763"/>
        <end position="772"/>
    </location>
</feature>
<feature type="compositionally biased region" description="Polar residues" evidence="1">
    <location>
        <begin position="560"/>
        <end position="577"/>
    </location>
</feature>
<feature type="compositionally biased region" description="Low complexity" evidence="1">
    <location>
        <begin position="791"/>
        <end position="804"/>
    </location>
</feature>
<evidence type="ECO:0000256" key="1">
    <source>
        <dbReference type="SAM" id="MobiDB-lite"/>
    </source>
</evidence>
<feature type="compositionally biased region" description="Basic and acidic residues" evidence="1">
    <location>
        <begin position="385"/>
        <end position="401"/>
    </location>
</feature>
<feature type="compositionally biased region" description="Basic and acidic residues" evidence="1">
    <location>
        <begin position="550"/>
        <end position="559"/>
    </location>
</feature>
<feature type="compositionally biased region" description="Polar residues" evidence="1">
    <location>
        <begin position="402"/>
        <end position="431"/>
    </location>
</feature>
<name>A0A9Q1CJ68_HOLLE</name>
<feature type="compositionally biased region" description="Basic and acidic residues" evidence="1">
    <location>
        <begin position="711"/>
        <end position="722"/>
    </location>
</feature>
<accession>A0A9Q1CJ68</accession>
<dbReference type="Proteomes" id="UP001152320">
    <property type="component" value="Chromosome 3"/>
</dbReference>
<reference evidence="3" key="1">
    <citation type="submission" date="2021-10" db="EMBL/GenBank/DDBJ databases">
        <title>Tropical sea cucumber genome reveals ecological adaptation and Cuvierian tubules defense mechanism.</title>
        <authorList>
            <person name="Chen T."/>
        </authorList>
    </citation>
    <scope>NUCLEOTIDE SEQUENCE</scope>
    <source>
        <strain evidence="3">Nanhai2018</strain>
        <tissue evidence="3">Muscle</tissue>
    </source>
</reference>
<gene>
    <name evidence="3" type="ORF">HOLleu_08728</name>
</gene>
<comment type="caution">
    <text evidence="3">The sequence shown here is derived from an EMBL/GenBank/DDBJ whole genome shotgun (WGS) entry which is preliminary data.</text>
</comment>
<dbReference type="Pfam" id="PF15308">
    <property type="entry name" value="CEP170_C"/>
    <property type="match status" value="1"/>
</dbReference>
<feature type="compositionally biased region" description="Polar residues" evidence="1">
    <location>
        <begin position="222"/>
        <end position="232"/>
    </location>
</feature>
<feature type="compositionally biased region" description="Basic and acidic residues" evidence="1">
    <location>
        <begin position="175"/>
        <end position="184"/>
    </location>
</feature>
<feature type="compositionally biased region" description="Basic and acidic residues" evidence="1">
    <location>
        <begin position="127"/>
        <end position="137"/>
    </location>
</feature>
<feature type="compositionally biased region" description="Polar residues" evidence="1">
    <location>
        <begin position="528"/>
        <end position="544"/>
    </location>
</feature>
<feature type="domain" description="CEP170 C-terminal" evidence="2">
    <location>
        <begin position="872"/>
        <end position="996"/>
    </location>
</feature>
<dbReference type="AlphaFoldDB" id="A0A9Q1CJ68"/>
<sequence length="1027" mass="114630">MDVMSSSNSQKERNSASSLARPYNRRPPRTAANSRQDPPVIIYSKKPPTMARPQAVQEPEEEAEMTLTSNSEKHTGFMIEFTDSESLPKMAHKENLRDFVPKSIKEKMEASTRLAEERRAQRMSRSKSQEFDNEKSPRVSPTSGKRKDVWTSLSSHKKKSSNQISAEPKSLSSLEVEKRSKTSQDKLSVSLTEPSPRVRKGNGQRPVALSDDYATQDDDNVSESGTYTIDSDNPSKDLIEARENIDEVFGIKTEKCNEDDSDADTDKDVSDEIEEEVATVENLRKSKPDPLKDKSSWIKEWANTSAQSGSTKSSPVLSKDVLTGESSPLQNTTDENTTNPPAQSPWRKQTSPLRQRKSPSHTSETSPSKLSRAKRLLPPTPGKPLIEKKSPPHSPEPKSEPFRSSSGSAFTFPTGQNLNPDETKNMSKSSSKLFLKETVETIDTEVLLKDTETFMHHLEERMKNRELKTEPEDWNSFDEEFNSNIPCQPMLSEFSGNQEVSDVGADANDISLHSESGEVKVTSKKGRTSPSPKQSSIWSRLSTPSKHKVATTEEVEKNSQSKSADGKSNFQRNTYRTSSLPSKSPSKSKKSKKESPQPPAKPKPVPIQPRQTRSTLLRKSRFNGSASNLSDVSPASSISDLSSSKTAVSSLRKKSLPSLSQSNDKICCSDSDVSIYSTRKKLDRNQKGPTAKTEAKTVKKLQPGNRSRSRSFGEHSLKEDTKKKSKPSPLASSNRNSKNVEKPGSIEAYIESVKGRKSEPGPITNSAKTLKTPQRHREDTIIVKKAESENRSQSSSVSDISRQVDASRETGYFPQDLDDLSKDELIFYLVKAVDEILGEESLQVQSHLLSSALTGKSDLPRNANSKLQRSSSLDFQDEYPQDLVFGIKKMNIGQLCGHPTVSRKRMHWGKAERTCVSFDDLVLSSVNHLSKKLEESTDKLLLKVKQGENSRNVKVHHPERDYPLLKTENREISQILHNMRKMEKKLDEIHRLIDSKSGESCRTRLLSGELKISHSRSSEENSIETSI</sequence>
<feature type="region of interest" description="Disordered" evidence="1">
    <location>
        <begin position="251"/>
        <end position="431"/>
    </location>
</feature>
<protein>
    <recommendedName>
        <fullName evidence="2">CEP170 C-terminal domain-containing protein</fullName>
    </recommendedName>
</protein>
<feature type="compositionally biased region" description="Polar residues" evidence="1">
    <location>
        <begin position="324"/>
        <end position="353"/>
    </location>
</feature>
<evidence type="ECO:0000313" key="3">
    <source>
        <dbReference type="EMBL" id="KAJ8045680.1"/>
    </source>
</evidence>